<keyword evidence="2" id="KW-0732">Signal</keyword>
<name>A0AA39GTL8_SARSR</name>
<comment type="caution">
    <text evidence="4">The sequence shown here is derived from an EMBL/GenBank/DDBJ whole genome shotgun (WGS) entry which is preliminary data.</text>
</comment>
<dbReference type="AlphaFoldDB" id="A0AA39GTL8"/>
<reference evidence="4" key="1">
    <citation type="submission" date="2022-10" db="EMBL/GenBank/DDBJ databases">
        <title>Determination and structural analysis of whole genome sequence of Sarocladium strictum F4-1.</title>
        <authorList>
            <person name="Hu L."/>
            <person name="Jiang Y."/>
        </authorList>
    </citation>
    <scope>NUCLEOTIDE SEQUENCE</scope>
    <source>
        <strain evidence="4">F4-1</strain>
    </source>
</reference>
<dbReference type="EMBL" id="JAPDFR010000001">
    <property type="protein sequence ID" value="KAK0392304.1"/>
    <property type="molecule type" value="Genomic_DNA"/>
</dbReference>
<dbReference type="Pfam" id="PF24808">
    <property type="entry name" value="DUF7707"/>
    <property type="match status" value="1"/>
</dbReference>
<feature type="region of interest" description="Disordered" evidence="1">
    <location>
        <begin position="132"/>
        <end position="181"/>
    </location>
</feature>
<feature type="compositionally biased region" description="Low complexity" evidence="1">
    <location>
        <begin position="139"/>
        <end position="172"/>
    </location>
</feature>
<feature type="domain" description="DUF7707" evidence="3">
    <location>
        <begin position="32"/>
        <end position="131"/>
    </location>
</feature>
<protein>
    <recommendedName>
        <fullName evidence="3">DUF7707 domain-containing protein</fullName>
    </recommendedName>
</protein>
<proteinExistence type="predicted"/>
<evidence type="ECO:0000259" key="3">
    <source>
        <dbReference type="Pfam" id="PF24808"/>
    </source>
</evidence>
<dbReference type="Proteomes" id="UP001175261">
    <property type="component" value="Unassembled WGS sequence"/>
</dbReference>
<evidence type="ECO:0000313" key="5">
    <source>
        <dbReference type="Proteomes" id="UP001175261"/>
    </source>
</evidence>
<organism evidence="4 5">
    <name type="scientific">Sarocladium strictum</name>
    <name type="common">Black bundle disease fungus</name>
    <name type="synonym">Acremonium strictum</name>
    <dbReference type="NCBI Taxonomy" id="5046"/>
    <lineage>
        <taxon>Eukaryota</taxon>
        <taxon>Fungi</taxon>
        <taxon>Dikarya</taxon>
        <taxon>Ascomycota</taxon>
        <taxon>Pezizomycotina</taxon>
        <taxon>Sordariomycetes</taxon>
        <taxon>Hypocreomycetidae</taxon>
        <taxon>Hypocreales</taxon>
        <taxon>Sarocladiaceae</taxon>
        <taxon>Sarocladium</taxon>
    </lineage>
</organism>
<evidence type="ECO:0000256" key="2">
    <source>
        <dbReference type="SAM" id="SignalP"/>
    </source>
</evidence>
<evidence type="ECO:0000256" key="1">
    <source>
        <dbReference type="SAM" id="MobiDB-lite"/>
    </source>
</evidence>
<feature type="signal peptide" evidence="2">
    <location>
        <begin position="1"/>
        <end position="17"/>
    </location>
</feature>
<dbReference type="PANTHER" id="PTHR38118">
    <property type="entry name" value="ANCHORED CELL WALL PROTEIN 11-RELATED"/>
    <property type="match status" value="1"/>
</dbReference>
<dbReference type="InterPro" id="IPR056124">
    <property type="entry name" value="DUF7707"/>
</dbReference>
<keyword evidence="5" id="KW-1185">Reference proteome</keyword>
<dbReference type="PANTHER" id="PTHR38118:SF3">
    <property type="entry name" value="ANCHORED CELL WALL PROTEIN 11"/>
    <property type="match status" value="1"/>
</dbReference>
<sequence length="201" mass="21102">MRSAAIVIMAAATRVLAQTTQAVPTYESSLNMTVNPGTVDDNDKYAWCQAQYNTCRTLCDDNTNANDCTPANLTWECTCASNNSMPGLEFYEQTMPTLICMELFGQCQAGTNSAQVQGQCVTNIQNKCGKIPPPKKAVSNSEAQSSTTAQASTSTTASSSARATNQQATTTTDSKDIAAPTLMPGNGVAAVAAIGVLAYML</sequence>
<accession>A0AA39GTL8</accession>
<feature type="chain" id="PRO_5041388502" description="DUF7707 domain-containing protein" evidence="2">
    <location>
        <begin position="18"/>
        <end position="201"/>
    </location>
</feature>
<evidence type="ECO:0000313" key="4">
    <source>
        <dbReference type="EMBL" id="KAK0392304.1"/>
    </source>
</evidence>
<gene>
    <name evidence="4" type="ORF">NLU13_1800</name>
</gene>